<reference evidence="2 3" key="1">
    <citation type="submission" date="2017-01" db="EMBL/GenBank/DDBJ databases">
        <title>Complete genome of Tateyamaria omphalii DOK1-4 isolated from seawater in Dokdo.</title>
        <authorList>
            <person name="Kim J.H."/>
            <person name="Chi W.-J."/>
        </authorList>
    </citation>
    <scope>NUCLEOTIDE SEQUENCE [LARGE SCALE GENOMIC DNA]</scope>
    <source>
        <strain evidence="2 3">DOK1-4</strain>
    </source>
</reference>
<keyword evidence="3" id="KW-1185">Reference proteome</keyword>
<evidence type="ECO:0000313" key="3">
    <source>
        <dbReference type="Proteomes" id="UP000186336"/>
    </source>
</evidence>
<organism evidence="2 3">
    <name type="scientific">Tateyamaria omphalii</name>
    <dbReference type="NCBI Taxonomy" id="299262"/>
    <lineage>
        <taxon>Bacteria</taxon>
        <taxon>Pseudomonadati</taxon>
        <taxon>Pseudomonadota</taxon>
        <taxon>Alphaproteobacteria</taxon>
        <taxon>Rhodobacterales</taxon>
        <taxon>Roseobacteraceae</taxon>
        <taxon>Tateyamaria</taxon>
    </lineage>
</organism>
<proteinExistence type="predicted"/>
<evidence type="ECO:0000256" key="1">
    <source>
        <dbReference type="SAM" id="MobiDB-lite"/>
    </source>
</evidence>
<feature type="region of interest" description="Disordered" evidence="1">
    <location>
        <begin position="15"/>
        <end position="40"/>
    </location>
</feature>
<dbReference type="AlphaFoldDB" id="A0A1P8MTB3"/>
<gene>
    <name evidence="2" type="ORF">BWR18_05485</name>
</gene>
<protein>
    <submittedName>
        <fullName evidence="2">Uncharacterized protein</fullName>
    </submittedName>
</protein>
<dbReference type="KEGG" id="tom:BWR18_05485"/>
<dbReference type="RefSeq" id="WP_076627063.1">
    <property type="nucleotide sequence ID" value="NZ_CP019312.1"/>
</dbReference>
<accession>A0A1P8MTB3</accession>
<evidence type="ECO:0000313" key="2">
    <source>
        <dbReference type="EMBL" id="APX11199.1"/>
    </source>
</evidence>
<sequence length="102" mass="11437">MGLFGLIRSAFARKARRPLAARRPDREDMGQTSHVPLGMEATDMAVIDKVNRRNDALERVTLVRTRGSANTFAGRASTHVDAMPEDETYAARFHRAFHKKGK</sequence>
<dbReference type="STRING" id="299262.BWR18_05485"/>
<name>A0A1P8MTB3_9RHOB</name>
<dbReference type="EMBL" id="CP019312">
    <property type="protein sequence ID" value="APX11199.1"/>
    <property type="molecule type" value="Genomic_DNA"/>
</dbReference>
<dbReference type="Proteomes" id="UP000186336">
    <property type="component" value="Chromosome"/>
</dbReference>
<dbReference type="OrthoDB" id="7639273at2"/>